<dbReference type="Proteomes" id="UP000250078">
    <property type="component" value="Unassembled WGS sequence"/>
</dbReference>
<protein>
    <submittedName>
        <fullName evidence="1">HET-domain-containing protein</fullName>
    </submittedName>
</protein>
<keyword evidence="2" id="KW-1185">Reference proteome</keyword>
<accession>A0ACC8EME1</accession>
<sequence>MTDWPLYFELLSQWLVECDQDHECHQKAEFYPTRLIFVGDSDPNKLRLVEQASLLLALVKGAGQMDYLALSHCWGRPTTDEKKRYCTTPENIRKRRKGFTFEDLPKTFQDAVQVTRKLGKRFLWIDSLCIIQEEEGKSDWKRESKLMEQVFSSAYCTIAATSAVSWKEGFLERKSTIQSVQVQDVSGNRIHVCNNVDNFNDDVEDGNLNKRGWVLQERVLSRRIIHFTKRHTYWECGEGVRCENFTRMATPPGKQYFLLDPKFPDRLTRSGYYRTVQFLQYLFQQYARCGLSLSLDREIAISGLMERMKRVFQTEQKHGVFARYLAGLLLWRRSEESTTGGVFEDQPSWSWMRYTAIEFERVPHDILVADDATLRFSAEEKALVVKFRSFQNCTVEHGTGAVLIAESRIMGTWWFETTLDPKLKQNVVVVGVEVQKRRDLDKTCWVLVTQKSSEDQYRRVGIGKIEARYISEEGHEGRLL</sequence>
<evidence type="ECO:0000313" key="1">
    <source>
        <dbReference type="EMBL" id="OCK87473.1"/>
    </source>
</evidence>
<reference evidence="1 2" key="1">
    <citation type="journal article" date="2016" name="Nat. Commun.">
        <title>Ectomycorrhizal ecology is imprinted in the genome of the dominant symbiotic fungus Cenococcum geophilum.</title>
        <authorList>
            <consortium name="DOE Joint Genome Institute"/>
            <person name="Peter M."/>
            <person name="Kohler A."/>
            <person name="Ohm R.A."/>
            <person name="Kuo A."/>
            <person name="Krutzmann J."/>
            <person name="Morin E."/>
            <person name="Arend M."/>
            <person name="Barry K.W."/>
            <person name="Binder M."/>
            <person name="Choi C."/>
            <person name="Clum A."/>
            <person name="Copeland A."/>
            <person name="Grisel N."/>
            <person name="Haridas S."/>
            <person name="Kipfer T."/>
            <person name="LaButti K."/>
            <person name="Lindquist E."/>
            <person name="Lipzen A."/>
            <person name="Maire R."/>
            <person name="Meier B."/>
            <person name="Mihaltcheva S."/>
            <person name="Molinier V."/>
            <person name="Murat C."/>
            <person name="Poggeler S."/>
            <person name="Quandt C.A."/>
            <person name="Sperisen C."/>
            <person name="Tritt A."/>
            <person name="Tisserant E."/>
            <person name="Crous P.W."/>
            <person name="Henrissat B."/>
            <person name="Nehls U."/>
            <person name="Egli S."/>
            <person name="Spatafora J.W."/>
            <person name="Grigoriev I.V."/>
            <person name="Martin F.M."/>
        </authorList>
    </citation>
    <scope>NUCLEOTIDE SEQUENCE [LARGE SCALE GENOMIC DNA]</scope>
    <source>
        <strain evidence="1 2">1.58</strain>
    </source>
</reference>
<proteinExistence type="predicted"/>
<evidence type="ECO:0000313" key="2">
    <source>
        <dbReference type="Proteomes" id="UP000250078"/>
    </source>
</evidence>
<name>A0ACC8EME1_9PEZI</name>
<gene>
    <name evidence="1" type="ORF">K441DRAFT_594033</name>
</gene>
<organism evidence="1 2">
    <name type="scientific">Cenococcum geophilum 1.58</name>
    <dbReference type="NCBI Taxonomy" id="794803"/>
    <lineage>
        <taxon>Eukaryota</taxon>
        <taxon>Fungi</taxon>
        <taxon>Dikarya</taxon>
        <taxon>Ascomycota</taxon>
        <taxon>Pezizomycotina</taxon>
        <taxon>Dothideomycetes</taxon>
        <taxon>Pleosporomycetidae</taxon>
        <taxon>Gloniales</taxon>
        <taxon>Gloniaceae</taxon>
        <taxon>Cenococcum</taxon>
    </lineage>
</organism>
<dbReference type="EMBL" id="KV748260">
    <property type="protein sequence ID" value="OCK87473.1"/>
    <property type="molecule type" value="Genomic_DNA"/>
</dbReference>